<name>A0A1A8BI54_NOTKA</name>
<sequence length="44" mass="5091">MDDERLITEVEKYPSLFDPSHSFYKDNVKKDNAWSDVSAVLGQD</sequence>
<dbReference type="AlphaFoldDB" id="A0A1A8BI54"/>
<feature type="domain" description="MADF" evidence="1">
    <location>
        <begin position="6"/>
        <end position="43"/>
    </location>
</feature>
<organism evidence="2">
    <name type="scientific">Nothobranchius kadleci</name>
    <name type="common">African annual killifish</name>
    <dbReference type="NCBI Taxonomy" id="1051664"/>
    <lineage>
        <taxon>Eukaryota</taxon>
        <taxon>Metazoa</taxon>
        <taxon>Chordata</taxon>
        <taxon>Craniata</taxon>
        <taxon>Vertebrata</taxon>
        <taxon>Euteleostomi</taxon>
        <taxon>Actinopterygii</taxon>
        <taxon>Neopterygii</taxon>
        <taxon>Teleostei</taxon>
        <taxon>Neoteleostei</taxon>
        <taxon>Acanthomorphata</taxon>
        <taxon>Ovalentaria</taxon>
        <taxon>Atherinomorphae</taxon>
        <taxon>Cyprinodontiformes</taxon>
        <taxon>Nothobranchiidae</taxon>
        <taxon>Nothobranchius</taxon>
    </lineage>
</organism>
<evidence type="ECO:0000313" key="2">
    <source>
        <dbReference type="EMBL" id="SBP67297.1"/>
    </source>
</evidence>
<proteinExistence type="predicted"/>
<dbReference type="EMBL" id="HADZ01003356">
    <property type="protein sequence ID" value="SBP67297.1"/>
    <property type="molecule type" value="Transcribed_RNA"/>
</dbReference>
<reference evidence="2" key="1">
    <citation type="submission" date="2016-05" db="EMBL/GenBank/DDBJ databases">
        <authorList>
            <person name="Lavstsen T."/>
            <person name="Jespersen J.S."/>
        </authorList>
    </citation>
    <scope>NUCLEOTIDE SEQUENCE</scope>
    <source>
        <tissue evidence="2">Brain</tissue>
    </source>
</reference>
<dbReference type="Pfam" id="PF10545">
    <property type="entry name" value="MADF_DNA_bdg"/>
    <property type="match status" value="1"/>
</dbReference>
<evidence type="ECO:0000259" key="1">
    <source>
        <dbReference type="Pfam" id="PF10545"/>
    </source>
</evidence>
<reference evidence="2" key="2">
    <citation type="submission" date="2016-06" db="EMBL/GenBank/DDBJ databases">
        <title>The genome of a short-lived fish provides insights into sex chromosome evolution and the genetic control of aging.</title>
        <authorList>
            <person name="Reichwald K."/>
            <person name="Felder M."/>
            <person name="Petzold A."/>
            <person name="Koch P."/>
            <person name="Groth M."/>
            <person name="Platzer M."/>
        </authorList>
    </citation>
    <scope>NUCLEOTIDE SEQUENCE</scope>
    <source>
        <tissue evidence="2">Brain</tissue>
    </source>
</reference>
<dbReference type="InterPro" id="IPR006578">
    <property type="entry name" value="MADF-dom"/>
</dbReference>
<feature type="non-terminal residue" evidence="2">
    <location>
        <position position="44"/>
    </location>
</feature>
<protein>
    <submittedName>
        <fullName evidence="2">Alcohol dehydrogenase transcription factor Myb/SANT-like</fullName>
    </submittedName>
</protein>
<gene>
    <name evidence="2" type="primary">Nfu_g_1_024793</name>
</gene>
<accession>A0A1A8BI54</accession>